<feature type="domain" description="Carrier" evidence="7">
    <location>
        <begin position="2214"/>
        <end position="2292"/>
    </location>
</feature>
<evidence type="ECO:0000313" key="10">
    <source>
        <dbReference type="EMBL" id="MBB5896422.1"/>
    </source>
</evidence>
<dbReference type="SUPFAM" id="SSF47336">
    <property type="entry name" value="ACP-like"/>
    <property type="match status" value="4"/>
</dbReference>
<dbReference type="Pfam" id="PF13602">
    <property type="entry name" value="ADH_zinc_N_2"/>
    <property type="match status" value="1"/>
</dbReference>
<dbReference type="InterPro" id="IPR036291">
    <property type="entry name" value="NAD(P)-bd_dom_sf"/>
</dbReference>
<proteinExistence type="predicted"/>
<dbReference type="InterPro" id="IPR016039">
    <property type="entry name" value="Thiolase-like"/>
</dbReference>
<feature type="domain" description="PKS/mFAS DH" evidence="9">
    <location>
        <begin position="3151"/>
        <end position="3405"/>
    </location>
</feature>
<dbReference type="Gene3D" id="3.40.50.720">
    <property type="entry name" value="NAD(P)-binding Rossmann-like Domain"/>
    <property type="match status" value="5"/>
</dbReference>
<dbReference type="InterPro" id="IPR018201">
    <property type="entry name" value="Ketoacyl_synth_AS"/>
</dbReference>
<keyword evidence="11" id="KW-1185">Reference proteome</keyword>
<protein>
    <submittedName>
        <fullName evidence="10">Acyl transferase domain-containing protein</fullName>
    </submittedName>
</protein>
<dbReference type="Pfam" id="PF00698">
    <property type="entry name" value="Acyl_transf_1"/>
    <property type="match status" value="4"/>
</dbReference>
<keyword evidence="4" id="KW-0511">Multifunctional enzyme</keyword>
<dbReference type="PROSITE" id="PS50075">
    <property type="entry name" value="CARRIER"/>
    <property type="match status" value="4"/>
</dbReference>
<dbReference type="Pfam" id="PF00109">
    <property type="entry name" value="ketoacyl-synt"/>
    <property type="match status" value="4"/>
</dbReference>
<dbReference type="InterPro" id="IPR014043">
    <property type="entry name" value="Acyl_transferase_dom"/>
</dbReference>
<dbReference type="GO" id="GO:0016491">
    <property type="term" value="F:oxidoreductase activity"/>
    <property type="evidence" value="ECO:0007669"/>
    <property type="project" value="InterPro"/>
</dbReference>
<dbReference type="SUPFAM" id="SSF53901">
    <property type="entry name" value="Thiolase-like"/>
    <property type="match status" value="4"/>
</dbReference>
<dbReference type="Gene3D" id="3.30.70.250">
    <property type="entry name" value="Malonyl-CoA ACP transacylase, ACP-binding"/>
    <property type="match status" value="1"/>
</dbReference>
<dbReference type="GO" id="GO:0006633">
    <property type="term" value="P:fatty acid biosynthetic process"/>
    <property type="evidence" value="ECO:0007669"/>
    <property type="project" value="InterPro"/>
</dbReference>
<organism evidence="10 11">
    <name type="scientific">Kutzneria kofuensis</name>
    <dbReference type="NCBI Taxonomy" id="103725"/>
    <lineage>
        <taxon>Bacteria</taxon>
        <taxon>Bacillati</taxon>
        <taxon>Actinomycetota</taxon>
        <taxon>Actinomycetes</taxon>
        <taxon>Pseudonocardiales</taxon>
        <taxon>Pseudonocardiaceae</taxon>
        <taxon>Kutzneria</taxon>
    </lineage>
</organism>
<feature type="region of interest" description="C-terminal hotdog fold" evidence="6">
    <location>
        <begin position="4850"/>
        <end position="4981"/>
    </location>
</feature>
<dbReference type="Pfam" id="PF14765">
    <property type="entry name" value="PS-DH"/>
    <property type="match status" value="2"/>
</dbReference>
<dbReference type="EMBL" id="JACHIR010000001">
    <property type="protein sequence ID" value="MBB5896422.1"/>
    <property type="molecule type" value="Genomic_DNA"/>
</dbReference>
<dbReference type="InterPro" id="IPR042104">
    <property type="entry name" value="PKS_dehydratase_sf"/>
</dbReference>
<dbReference type="CDD" id="cd08956">
    <property type="entry name" value="KR_3_FAS_SDR_x"/>
    <property type="match status" value="1"/>
</dbReference>
<dbReference type="InterPro" id="IPR011032">
    <property type="entry name" value="GroES-like_sf"/>
</dbReference>
<dbReference type="InterPro" id="IPR013154">
    <property type="entry name" value="ADH-like_N"/>
</dbReference>
<feature type="active site" description="Proton donor; for dehydratase activity" evidence="6">
    <location>
        <position position="3333"/>
    </location>
</feature>
<dbReference type="Pfam" id="PF00550">
    <property type="entry name" value="PP-binding"/>
    <property type="match status" value="4"/>
</dbReference>
<dbReference type="Pfam" id="PF16197">
    <property type="entry name" value="KAsynt_C_assoc"/>
    <property type="match status" value="4"/>
</dbReference>
<dbReference type="Pfam" id="PF02801">
    <property type="entry name" value="Ketoacyl-synt_C"/>
    <property type="match status" value="4"/>
</dbReference>
<dbReference type="Gene3D" id="1.10.1200.10">
    <property type="entry name" value="ACP-like"/>
    <property type="match status" value="4"/>
</dbReference>
<feature type="region of interest" description="N-terminal hotdog fold" evidence="6">
    <location>
        <begin position="4725"/>
        <end position="4839"/>
    </location>
</feature>
<feature type="domain" description="PKS/mFAS DH" evidence="9">
    <location>
        <begin position="4725"/>
        <end position="4981"/>
    </location>
</feature>
<feature type="domain" description="Carrier" evidence="7">
    <location>
        <begin position="891"/>
        <end position="967"/>
    </location>
</feature>
<dbReference type="Proteomes" id="UP000585638">
    <property type="component" value="Unassembled WGS sequence"/>
</dbReference>
<gene>
    <name evidence="10" type="ORF">BJ998_007618</name>
</gene>
<dbReference type="PROSITE" id="PS52004">
    <property type="entry name" value="KS3_2"/>
    <property type="match status" value="4"/>
</dbReference>
<dbReference type="RefSeq" id="WP_246488731.1">
    <property type="nucleotide sequence ID" value="NZ_JACHIR010000001.1"/>
</dbReference>
<feature type="active site" description="Proton donor; for dehydratase activity" evidence="6">
    <location>
        <position position="4907"/>
    </location>
</feature>
<evidence type="ECO:0000256" key="5">
    <source>
        <dbReference type="ARBA" id="ARBA00023315"/>
    </source>
</evidence>
<dbReference type="InterPro" id="IPR013968">
    <property type="entry name" value="PKS_KR"/>
</dbReference>
<dbReference type="GO" id="GO:0004315">
    <property type="term" value="F:3-oxoacyl-[acyl-carrier-protein] synthase activity"/>
    <property type="evidence" value="ECO:0007669"/>
    <property type="project" value="InterPro"/>
</dbReference>
<feature type="domain" description="Ketosynthase family 3 (KS3)" evidence="8">
    <location>
        <begin position="32"/>
        <end position="454"/>
    </location>
</feature>
<dbReference type="PANTHER" id="PTHR43775">
    <property type="entry name" value="FATTY ACID SYNTHASE"/>
    <property type="match status" value="1"/>
</dbReference>
<dbReference type="PROSITE" id="PS00606">
    <property type="entry name" value="KS3_1"/>
    <property type="match status" value="3"/>
</dbReference>
<dbReference type="SMART" id="SM00826">
    <property type="entry name" value="PKS_DH"/>
    <property type="match status" value="2"/>
</dbReference>
<feature type="active site" description="Proton acceptor; for dehydratase activity" evidence="6">
    <location>
        <position position="3183"/>
    </location>
</feature>
<evidence type="ECO:0000313" key="11">
    <source>
        <dbReference type="Proteomes" id="UP000585638"/>
    </source>
</evidence>
<dbReference type="InterPro" id="IPR020806">
    <property type="entry name" value="PKS_PP-bd"/>
</dbReference>
<dbReference type="PROSITE" id="PS52019">
    <property type="entry name" value="PKS_MFAS_DH"/>
    <property type="match status" value="2"/>
</dbReference>
<dbReference type="Gene3D" id="3.90.180.10">
    <property type="entry name" value="Medium-chain alcohol dehydrogenases, catalytic domain"/>
    <property type="match status" value="1"/>
</dbReference>
<dbReference type="InterPro" id="IPR016035">
    <property type="entry name" value="Acyl_Trfase/lysoPLipase"/>
</dbReference>
<keyword evidence="3 10" id="KW-0808">Transferase</keyword>
<keyword evidence="2" id="KW-0597">Phosphoprotein</keyword>
<evidence type="ECO:0000259" key="8">
    <source>
        <dbReference type="PROSITE" id="PS52004"/>
    </source>
</evidence>
<dbReference type="InterPro" id="IPR049900">
    <property type="entry name" value="PKS_mFAS_DH"/>
</dbReference>
<dbReference type="SUPFAM" id="SSF52151">
    <property type="entry name" value="FabD/lysophospholipase-like"/>
    <property type="match status" value="4"/>
</dbReference>
<dbReference type="GO" id="GO:0031177">
    <property type="term" value="F:phosphopantetheine binding"/>
    <property type="evidence" value="ECO:0007669"/>
    <property type="project" value="InterPro"/>
</dbReference>
<dbReference type="Gene3D" id="3.40.366.10">
    <property type="entry name" value="Malonyl-Coenzyme A Acyl Carrier Protein, domain 2"/>
    <property type="match status" value="4"/>
</dbReference>
<dbReference type="SMART" id="SM00827">
    <property type="entry name" value="PKS_AT"/>
    <property type="match status" value="4"/>
</dbReference>
<evidence type="ECO:0000259" key="7">
    <source>
        <dbReference type="PROSITE" id="PS50075"/>
    </source>
</evidence>
<dbReference type="CDD" id="cd08952">
    <property type="entry name" value="KR_1_SDR_x"/>
    <property type="match status" value="1"/>
</dbReference>
<comment type="caution">
    <text evidence="10">The sequence shown here is derived from an EMBL/GenBank/DDBJ whole genome shotgun (WGS) entry which is preliminary data.</text>
</comment>
<sequence length="5810" mass="604669">MADDRLVAALRAALLEQERLKQENARLADRTAEPIAVVGMGLRLPGGVVTPEQFWELLDEGRDVVTGFPTDRGWDLAALYDPDPATPGTTHTRHGGFLADAGAFDAGFFGISPREALAMDPQQRLLLETSWEALERAGIAPDSLRGSDVGVFTGLMYHDYAQGAQSREVEGFLGTGTSGSVAAGRVSYVLGVQGPAVTVDTACSSSLVSLHLAAQALRAGECSLALAGGATVLSTPAVFIEFSRQRGLSVDGRCKSFAEAADGTGWAEGVGVLALMRLSDALAEGREVLAVLRGSAVNQDGASNGLTAPNGPAQQEVIRRALASAGLRPSDVDAVEAHGTGTTLGDPIEAEALLATYGQNRETPLWLGSAKSNLGHTQAAAGVTGVIKMILALRHGRLPRTLHVDAPSSKVDWSSGSVELLTQAREWPRGERPRRAGVSSFGVSGTNAHVIVEEAAPAAVAPTVDAPAPLVVSARTATGLAAQAAALADQLGNVAGTARALVETRALREHRAVVLGEPLAGLRALAVNRPHPEVVTGDAGEPARSVLVLSGQGAQWAGMGRELMAHPVFAARMAECATALEWQPDDLLADTNRVELMQPIAFSVMVSLAAVWESVGFRPDAVVGHSLGEVAAACVSGALSLADAAKLVKLRGRAVAEKATGRGGMLSVALAPGDIDPPDGVEVAAVNSPESTVLAGDPDVLARLERDFRARGVRVRMLSVDYAYHTAQVDAAAGELAAALDGLTTAEPRIPWMSTVDAEWVEGPLGPDYWARNLRQQVRFADAVAALGAEGYGLFVEASAHPLLTGAITDTLPEAAAVGTLRRDDAGPDRLLRSIAELFVRGGVVDWSQLLPEARPVPIPTTVFEHRHYWLPAGATGLAPELPAEAPEPVAAADDLVELVRAQVAAVLRLDETVSPGRAFRDSGLDSLTAVELRDRLRTATGIALPATVAFDHPTPIALARHLGELMQGTPEVASTRGATASAEPLAIVGMAIRLPGGVEDTEAFWRLLDLGGDTVGDFPTDRGWDLDNLYDPEPGAPGRTYTRHGGFLADAAGFDAAFFGISPREALAMDPQQRVLLETAWEALEHSGIDPTSLSGRQVGVFMGASAQPYGIGARDAEGYTLTGTSAGVLSGRLAYVLGLTGPALTVDTACSSSLVALHLARQALRAGECESALVGGVTVMPTPDAFIEFSRQRGLSPDGRCRSFGSGADGTGWSEGVGVLVVQRLSTALRQGRRVHALVRGSAINSDGTSNGLTAPNGPAQQRVIRAALADAGLEPSDVDVVEGHGTGTRLGDPMEAQAIIATYGQDRDRPLWLGSVKSNVGHTAAAAGVTGVVKMALALSKGTLPRTLHVEQPSTEVDWAAGAVSLLDEPQAWPRSDRPRRAGVSSFGVSGTNAHVIIEEPPVAAEPPAVPDTVVPLVLSARSPEALREQGKRLADGLAAGRLVSVARSLVTTRATWEHRAVVVAGDVAEAAAGLRDLDLIPLGAGRVAFVFAGQGAQRLRMGMRLHDAFPVYARAFDEVCAAFELPVRQILSTDDGALDQTVNTQAALFAVEVAMHTLVTSWGVRPQALAGHSIGELAAAHVAGVFDLADAARLVTARGRLLQALPEGGAMVAVEASEAEVAAYDHLIAAVNGPNSVVLSGDREELTAAVEAIGRRTRWLRVSHAFHSALVEPMLDEFRAVAETVSFAPPRIPIVSTVTGRGLTDEEACSAEYWVQQVRRPVRFADAVATMDADVVLELGPGGVLAGLVPGAVALTRRDRDEVRTAYLALGRIFARGGHVDWTAVVPDAPFVPLPTTAFQHERFWIAADRPVERETVHEITWTRVELPAAVPDGRWQVIGDDALAAELAEHGLTVADDGDHVLAVVDDARDLMHLLHRTDAPVWAVTRGAVGVDGPVTNPEAAQVWGLGRVAALERAWGGLIDLPAGPGFADQLLAVLAGPEDQVAIRSTGVHARRLVPTTGAPGWTPRGTVLVTGGSGALGTHVARWALARGAQRVVLLSRGGGKADGLGDRAIGVACDVTDRAALASVLAAYPPDAVVHAAGHPGGLRPIAEYDDAMLAEVLAAKVTGAALLDELTGDLDAFVLFSSVAGVWGAAGQGAYAAANAYLDALAEQRHARGRAATSIAWGAWSGGGMVSAADQAELARRGVLGLPPESALAALDDVLGRTTTVVARMDWPRFVHLFTAARPSPLLAGFAAEPEPVRERRVLDRSELLRIVRTEAARVLGLADAAALDPQRAFRDAGFDSLTAVELRDRLVAATGLTLPATLAFDHPDAIAIAAHLHEQLGGAAAASVVAAPAVSVGDDPIVIVGMGVRLPGGVRAPEDFWDLLVRGEDVVGPFPDNRGWPADLDASTGQGGFLTDADQFDAEFFGISPREALAMDPQQRVLLETAWEALERAGTDPSSLRGDTVGVFVGGAMQPYGMDAQGAVPGAEGYLLTGSSLSVLSGRLAYVLGLRGPAVTVDTACSSSLVATHLAMQALRSGECSMALAAGVTVMATPIGFVEFSRQGGLSPDGRCRSFAEDADGTGWSEGAGVLVLQRLSDAVAQGREVLAVLRGSATNSDGASNGLTAPNGPAQRAVIRQALASAGLAPSDVDAVEAHGTGTTLGDPIEAQALLATYGQDRATPLFLGSVKSNLGHTQAAAGVTGVIKMVLALRHGVLPRTLHVDAPSSKVDWSAGAVQLLTEATAWPVVDRPRRAGVSSFGMSGTNAHVIVEEPPAAAEAVPAPAGLTPLVVSGRSQASLAAQASRLADHLSPEMPLAGVARSLVVARPVFRHRTVALTPEDLASADAVTGVARDLGRTVLVFPGQGAQWAGMGRELMSHPVFAARMAECAAALGMDDLFGDLDRVDVVQPVSFAVMVSLAALWEAHGLRVDAVIGHSQGEIAAACVAGALSLADAAKIVSLRSRVIAEELAGRGGMLSVGIGADDVDPGDTEIAVVNGPRSVVLAGSPAALDERERHYRELGAQVRRLPVDYASHTAHVDAVADRIAGELAGIRTEPPRVPWMSAVDAEWIDGELGPDYWVRNLRQPVRFADAVAALADDGFGLFVESSAHPTLVSAIAETAPDAVAVGSLRRDEGDHRRFLRSVAEVFVQGGQVDWLSVIPDVPLAPVPTTVFESTRYWLMPARTADVASAGLESARHPVLGAVVEDPESGGVVLTGRLSTDSQPWLADHAVRGTVLVPGALLAELAVQAGDRVGRPVLAELVIEAPLTPAGPVSVRVAVDGNGALVMHARADEGEWTRHATGRLSADAPDPAPMPEWPPAGAEELDVTDLYPRLAKAGYEYGPAFQGVRAAWRRGGDLFAEVAFDGDVDGFAVHPALLDAALHIAGRDQATDDPVEVPFVWHGLAVHAAGARSVRVRLGAGNALLVTDESGSPVLTLDGMDTRPLTTTAVRRGRLYTVDWVPVAVPSAPRGDWELHRVPETDSRTAVLATLDKVRRVIDDHGLVVWTTDAAVRGFVRSVQAEQPGRVLLADGDALGVAAGAAAIGEWEISLRGGKVFAPRLVPAQPGEPTIDLTGTVVVTGGTGTLGGLLAEHLVTAYGTRRLVLASRSAHAATELRDRLFALGADVDLVDCDVSVRTEVEGLLALAGPVSAVVHAAGVIADATLAGQDAARLDAVFGPKVDALRHLDELTSAPLIVFSGAAGVLGNAGQANYAAANACADDLVARRRAAGLPGWSLAWGLWEDRSTMTATADAGRLERNGMRALPTADALRLFDEALGSDHELLVPLSVSVPTLRRLALDDRLPAILRGLAGPVRRTVSSVAAPTDVAALVRREAAAVLGLPEPAIEPRRAFRDLGFDSLTAVDLRNRLAAATGLRLPATLVFDRPDPETLTAHLAGLLGGATEAVPARSAAVESADPIAIVGMGLRLPGGVATPEQFWELLDEGRDVVTGFPADRGWDLAALYDPNPEKPGTTYTRAGAFLSDAGDFDAEFFGISPREALAMDPQQRLLLETSWEALERAGIAPDSLRGSDVGVFTGLMYHDYGLGAQSPEVEGYLGIGTSGSVAAGRVSYVLGVRGPAVTVDTACSSSLVSLHLAAQALRAGECSLALAGGATVLSTPAVFIEFARQRGLAGDGRCKSFAEAADGTGWAEGVGVLVLQRLSDALAEGREVLAVLRGSAVNQDGASNGLTAPNGPAQQDVIRRALANAALRPSDVDAVEAHGTGTTLGDPIEAEALLATYGQDRDAPLLLGSVKSNLGHTQAAAGVTGVIKMILALRHGRLPRTLHVDAPSSKVDWSSGAVELLTESSAWPRNGRPRRAGVSSFGVSGTNAHVIVEEPPAVEPVAMPTAPAPLVVSGRTPASLVAQASRLADHLSPEMPLAGVARSLVVARPEYRHRAVALSAAGLRDFASPEVVTGIARDLGRTVLVFPGQGAQWVGMGRELMSEPVFAERMVECAAALGWSLEDLFSGLDQVDVVQPVSFAVMVSLAALWESVGFRPDAVLGHSQGEIAAACVSGALSLADAAKIVALRSRVIAEDLAGRGGMLSIALAPDEIELPAGVEVAVVNSAAATVVAGEPAALDELERHYQALDVRVRRLPVDYASHTSQVESIGPRIVELLAGISPRTPRIPWFSTVDLAWVDQPPGPDYWVRNLRQPVRFADAVTALTGDGFGLFVESSAHPVLVPAIAETAPDAVAVGSLRRGEGDRARFLRSMAEVFVQGGRVDWRSVIPDVPLASIPTTLFEHRRYWLMPSGRADVASAGLVAAGHPVLGAVVEDPESGGVVLTGRLSTDTQPWLADHAVHGTVLAPGALLAELAVQAGRWAGRPVLAELVIEARLILDGPVAVRVAVDGAGALTIHGRADGGGWTRHATGQLSTDAPDPVPMPEWPPAGADPLDVADLYPHLADVGYEYGPAFQNLRAAWRRGEEMFAEITVDAEGNGFAVHPALLDAALHAAIIGAQPGQVRLPFAWTGLAVHRDGARELRVRLTLTGDAMKLVATDFAGAPVLTLDSLVSKPMTDTQQHLYAVDWQPVSATGTAASVLRAPSDRPVRAALAEVLTALRATVDAADPLTVVTGPAADDPVAAAIGGMVRAAQAEHPGRFVLVETDDPTAAVPAAGEPHLSLVDGKLRVPRLVRHAVRGTDPWRLAITGSGTADGVAPVPLSLTDPGPGEFRIEVRAAGLNFRDVVMALGIHQAEALGSEAAGVVTEVGPGVTTLRPGDRVFGVVANAHATHAIADVRTVIPIPPGWTFAEAAAVPIAYLTAWYGLIDLGGLQAGEKVLVHAATGGVGTAAVQLARHLGAEVYATASPAKQHLLVARGLPADHVADSRTLAFEQRFPPVDVVLNALANEFTDASLRLLATGGRFLEMGKTDIREGIPGYRAFSLEQAGPERIGELLRRVVGLFESGDLTLPPITRWAAERAPEAYHAMARAQHVGKNVLVQPVPLDPEGTVLITGGTGALGALTAEHLAGAHGVRSLLLVSRQGAAAPGADELRARLAGLGARAEFVAADVADRDQVAAALAAAPTPLTAVVHTAGVLADGILSTVDELALDRVLRPKADAVTHLDELTRRLDLAAFVVFSSAAGVFGNAGQAAYCAANAYADSVVARRRAAGYPAVSLAWGPWQQELGGLNAGLNRFPGTRELDAAEGMRLFDVALRSDRAQLVPMITDLRALRERPVPALLTRLTGSVASKPKAATPDLPLDPATLLALVQAEAAAVLGLDSAPAPGRALRDAGLDSLTAVELRNRLGARTGRTLPATVVFDYPTPVALADHLGTLLFAPPDPLAGIRRQLDDLATALPELDPGAAADVAERLRDLLRVVAAPDAGLEPDLDSVTEDNLFEFLDRELG</sequence>
<dbReference type="InterPro" id="IPR001227">
    <property type="entry name" value="Ac_transferase_dom_sf"/>
</dbReference>
<dbReference type="PROSITE" id="PS00012">
    <property type="entry name" value="PHOSPHOPANTETHEINE"/>
    <property type="match status" value="4"/>
</dbReference>
<dbReference type="InterPro" id="IPR016036">
    <property type="entry name" value="Malonyl_transacylase_ACP-bd"/>
</dbReference>
<dbReference type="InterPro" id="IPR049552">
    <property type="entry name" value="PKS_DH_N"/>
</dbReference>
<feature type="active site" description="Proton acceptor; for dehydratase activity" evidence="6">
    <location>
        <position position="4757"/>
    </location>
</feature>
<dbReference type="InterPro" id="IPR057326">
    <property type="entry name" value="KR_dom"/>
</dbReference>
<dbReference type="Pfam" id="PF21089">
    <property type="entry name" value="PKS_DH_N"/>
    <property type="match status" value="2"/>
</dbReference>
<keyword evidence="5" id="KW-0012">Acyltransferase</keyword>
<dbReference type="Pfam" id="PF08659">
    <property type="entry name" value="KR"/>
    <property type="match status" value="3"/>
</dbReference>
<dbReference type="InterPro" id="IPR009081">
    <property type="entry name" value="PP-bd_ACP"/>
</dbReference>
<evidence type="ECO:0000259" key="9">
    <source>
        <dbReference type="PROSITE" id="PS52019"/>
    </source>
</evidence>
<dbReference type="Gene3D" id="1.10.287.1960">
    <property type="match status" value="1"/>
</dbReference>
<dbReference type="InterPro" id="IPR020843">
    <property type="entry name" value="ER"/>
</dbReference>
<evidence type="ECO:0000256" key="2">
    <source>
        <dbReference type="ARBA" id="ARBA00022553"/>
    </source>
</evidence>
<dbReference type="InterPro" id="IPR020841">
    <property type="entry name" value="PKS_Beta-ketoAc_synthase_dom"/>
</dbReference>
<dbReference type="CDD" id="cd05195">
    <property type="entry name" value="enoyl_red"/>
    <property type="match status" value="1"/>
</dbReference>
<dbReference type="SMART" id="SM00822">
    <property type="entry name" value="PKS_KR"/>
    <property type="match status" value="3"/>
</dbReference>
<evidence type="ECO:0000256" key="3">
    <source>
        <dbReference type="ARBA" id="ARBA00022679"/>
    </source>
</evidence>
<dbReference type="InterPro" id="IPR014031">
    <property type="entry name" value="Ketoacyl_synth_C"/>
</dbReference>
<feature type="domain" description="Carrier" evidence="7">
    <location>
        <begin position="3777"/>
        <end position="3854"/>
    </location>
</feature>
<feature type="domain" description="Ketosynthase family 3 (KS3)" evidence="8">
    <location>
        <begin position="3871"/>
        <end position="4293"/>
    </location>
</feature>
<dbReference type="InterPro" id="IPR050091">
    <property type="entry name" value="PKS_NRPS_Biosynth_Enz"/>
</dbReference>
<name>A0A7W9NKA5_9PSEU</name>
<reference evidence="10 11" key="1">
    <citation type="submission" date="2020-08" db="EMBL/GenBank/DDBJ databases">
        <title>Sequencing the genomes of 1000 actinobacteria strains.</title>
        <authorList>
            <person name="Klenk H.-P."/>
        </authorList>
    </citation>
    <scope>NUCLEOTIDE SEQUENCE [LARGE SCALE GENOMIC DNA]</scope>
    <source>
        <strain evidence="10 11">DSM 43851</strain>
    </source>
</reference>
<feature type="domain" description="Ketosynthase family 3 (KS3)" evidence="8">
    <location>
        <begin position="2310"/>
        <end position="2724"/>
    </location>
</feature>
<evidence type="ECO:0000256" key="4">
    <source>
        <dbReference type="ARBA" id="ARBA00023268"/>
    </source>
</evidence>
<accession>A0A7W9NKA5</accession>
<feature type="domain" description="Carrier" evidence="7">
    <location>
        <begin position="5663"/>
        <end position="5739"/>
    </location>
</feature>
<dbReference type="InterPro" id="IPR036736">
    <property type="entry name" value="ACP-like_sf"/>
</dbReference>
<evidence type="ECO:0000256" key="1">
    <source>
        <dbReference type="ARBA" id="ARBA00022450"/>
    </source>
</evidence>
<dbReference type="FunFam" id="3.40.47.10:FF:000019">
    <property type="entry name" value="Polyketide synthase type I"/>
    <property type="match status" value="4"/>
</dbReference>
<dbReference type="PANTHER" id="PTHR43775:SF51">
    <property type="entry name" value="INACTIVE PHENOLPHTHIOCEROL SYNTHESIS POLYKETIDE SYNTHASE TYPE I PKS1-RELATED"/>
    <property type="match status" value="1"/>
</dbReference>
<feature type="region of interest" description="N-terminal hotdog fold" evidence="6">
    <location>
        <begin position="3151"/>
        <end position="3265"/>
    </location>
</feature>
<dbReference type="SUPFAM" id="SSF51735">
    <property type="entry name" value="NAD(P)-binding Rossmann-fold domains"/>
    <property type="match status" value="7"/>
</dbReference>
<dbReference type="InterPro" id="IPR049551">
    <property type="entry name" value="PKS_DH_C"/>
</dbReference>
<dbReference type="SMART" id="SM01294">
    <property type="entry name" value="PKS_PP_betabranch"/>
    <property type="match status" value="4"/>
</dbReference>
<dbReference type="InterPro" id="IPR006162">
    <property type="entry name" value="Ppantetheine_attach_site"/>
</dbReference>
<dbReference type="InterPro" id="IPR032821">
    <property type="entry name" value="PKS_assoc"/>
</dbReference>
<feature type="domain" description="Ketosynthase family 3 (KS3)" evidence="8">
    <location>
        <begin position="983"/>
        <end position="1403"/>
    </location>
</feature>
<dbReference type="Gene3D" id="3.10.129.110">
    <property type="entry name" value="Polyketide synthase dehydratase"/>
    <property type="match status" value="2"/>
</dbReference>
<feature type="region of interest" description="C-terminal hotdog fold" evidence="6">
    <location>
        <begin position="3276"/>
        <end position="3405"/>
    </location>
</feature>
<dbReference type="SMART" id="SM00823">
    <property type="entry name" value="PKS_PP"/>
    <property type="match status" value="4"/>
</dbReference>
<dbReference type="Gene3D" id="3.40.47.10">
    <property type="match status" value="4"/>
</dbReference>
<dbReference type="CDD" id="cd00833">
    <property type="entry name" value="PKS"/>
    <property type="match status" value="4"/>
</dbReference>
<keyword evidence="1" id="KW-0596">Phosphopantetheine</keyword>
<dbReference type="InterPro" id="IPR020807">
    <property type="entry name" value="PKS_DH"/>
</dbReference>
<dbReference type="Pfam" id="PF08240">
    <property type="entry name" value="ADH_N"/>
    <property type="match status" value="1"/>
</dbReference>
<dbReference type="InterPro" id="IPR014030">
    <property type="entry name" value="Ketoacyl_synth_N"/>
</dbReference>
<dbReference type="Gene3D" id="3.30.70.3290">
    <property type="match status" value="4"/>
</dbReference>
<dbReference type="SUPFAM" id="SSF50129">
    <property type="entry name" value="GroES-like"/>
    <property type="match status" value="1"/>
</dbReference>
<dbReference type="SMART" id="SM00829">
    <property type="entry name" value="PKS_ER"/>
    <property type="match status" value="1"/>
</dbReference>
<dbReference type="GO" id="GO:0004312">
    <property type="term" value="F:fatty acid synthase activity"/>
    <property type="evidence" value="ECO:0007669"/>
    <property type="project" value="TreeGrafter"/>
</dbReference>
<dbReference type="SMART" id="SM00825">
    <property type="entry name" value="PKS_KS"/>
    <property type="match status" value="4"/>
</dbReference>
<dbReference type="SUPFAM" id="SSF55048">
    <property type="entry name" value="Probable ACP-binding domain of malonyl-CoA ACP transacylase"/>
    <property type="match status" value="4"/>
</dbReference>
<evidence type="ECO:0000256" key="6">
    <source>
        <dbReference type="PROSITE-ProRule" id="PRU01363"/>
    </source>
</evidence>